<dbReference type="EMBL" id="CP045913">
    <property type="protein sequence ID" value="QGH62042.1"/>
    <property type="molecule type" value="Genomic_DNA"/>
</dbReference>
<protein>
    <submittedName>
        <fullName evidence="2">Phage holin, lambda family</fullName>
    </submittedName>
</protein>
<sequence length="106" mass="12062">MHSVGQCLSSVLSFNFILPAMDACVAMMMSIFHTSYSNYPWRQRLFDAAMCGMISWNVYDALVLLQLNTAWTNIICVAIGILGAEYVNALFKVLLNRRLNRYSDKK</sequence>
<evidence type="ECO:0000313" key="3">
    <source>
        <dbReference type="Proteomes" id="UP000381260"/>
    </source>
</evidence>
<keyword evidence="1" id="KW-0812">Transmembrane</keyword>
<dbReference type="Pfam" id="PF05106">
    <property type="entry name" value="Phage_holin_3_1"/>
    <property type="match status" value="1"/>
</dbReference>
<dbReference type="AlphaFoldDB" id="A0A5Q2V958"/>
<feature type="transmembrane region" description="Helical" evidence="1">
    <location>
        <begin position="71"/>
        <end position="95"/>
    </location>
</feature>
<name>A0A5Q2V958_SERPR</name>
<gene>
    <name evidence="2" type="ORF">GHV41_14955</name>
</gene>
<evidence type="ECO:0000313" key="2">
    <source>
        <dbReference type="EMBL" id="QGH62042.1"/>
    </source>
</evidence>
<dbReference type="InterPro" id="IPR006481">
    <property type="entry name" value="Phage_lambda_GpS_holin"/>
</dbReference>
<organism evidence="2 3">
    <name type="scientific">Serratia proteamaculans</name>
    <dbReference type="NCBI Taxonomy" id="28151"/>
    <lineage>
        <taxon>Bacteria</taxon>
        <taxon>Pseudomonadati</taxon>
        <taxon>Pseudomonadota</taxon>
        <taxon>Gammaproteobacteria</taxon>
        <taxon>Enterobacterales</taxon>
        <taxon>Yersiniaceae</taxon>
        <taxon>Serratia</taxon>
    </lineage>
</organism>
<accession>A0A5Q2V958</accession>
<evidence type="ECO:0000256" key="1">
    <source>
        <dbReference type="SAM" id="Phobius"/>
    </source>
</evidence>
<feature type="transmembrane region" description="Helical" evidence="1">
    <location>
        <begin position="12"/>
        <end position="33"/>
    </location>
</feature>
<dbReference type="Proteomes" id="UP000381260">
    <property type="component" value="Chromosome"/>
</dbReference>
<reference evidence="2 3" key="1">
    <citation type="submission" date="2019-11" db="EMBL/GenBank/DDBJ databases">
        <title>The Phosphoenolpyruvate Phosphotransferase System Regulates Serratia proteamaculans 336X Biofilm Formation and Wheat Roots colonization.</title>
        <authorList>
            <person name="Liu F."/>
        </authorList>
    </citation>
    <scope>NUCLEOTIDE SEQUENCE [LARGE SCALE GENOMIC DNA]</scope>
    <source>
        <strain evidence="2 3">336X</strain>
    </source>
</reference>
<proteinExistence type="predicted"/>
<keyword evidence="1" id="KW-1133">Transmembrane helix</keyword>
<dbReference type="RefSeq" id="WP_153859072.1">
    <property type="nucleotide sequence ID" value="NZ_CP045913.1"/>
</dbReference>
<keyword evidence="1" id="KW-0472">Membrane</keyword>